<proteinExistence type="predicted"/>
<protein>
    <submittedName>
        <fullName evidence="2">Uncharacterized protein</fullName>
    </submittedName>
</protein>
<feature type="compositionally biased region" description="Basic and acidic residues" evidence="1">
    <location>
        <begin position="75"/>
        <end position="85"/>
    </location>
</feature>
<feature type="region of interest" description="Disordered" evidence="1">
    <location>
        <begin position="123"/>
        <end position="228"/>
    </location>
</feature>
<sequence length="243" mass="29168">MQIADLRARMRFAKAEEEQDMRNKRKIDIIKLRKTKRSEILQQWRENMIQPQQITQQRQVNKQSGLDQFWRNVENKKNSKGKKPDIIPLSLINQQHSNTQFDDIEEEYADTMNPYYINIEEEGVDGDDEDSNAEDNPDNDYGDDEEDEEEEFDEEEIDDEKNEQRMGKSWEEDMDHFFDEYDDENIEDEDEDEDEQYKVDVFSSSKFAYNDEPQNGEDSYDNQIPDLDLDKNQKHNELFLFDS</sequence>
<feature type="region of interest" description="Disordered" evidence="1">
    <location>
        <begin position="75"/>
        <end position="100"/>
    </location>
</feature>
<gene>
    <name evidence="2" type="ORF">EZS28_000467</name>
</gene>
<dbReference type="EMBL" id="SNRW01000038">
    <property type="protein sequence ID" value="KAA6403999.1"/>
    <property type="molecule type" value="Genomic_DNA"/>
</dbReference>
<evidence type="ECO:0000313" key="2">
    <source>
        <dbReference type="EMBL" id="KAA6403999.1"/>
    </source>
</evidence>
<comment type="caution">
    <text evidence="2">The sequence shown here is derived from an EMBL/GenBank/DDBJ whole genome shotgun (WGS) entry which is preliminary data.</text>
</comment>
<reference evidence="2 3" key="1">
    <citation type="submission" date="2019-03" db="EMBL/GenBank/DDBJ databases">
        <title>Single cell metagenomics reveals metabolic interactions within the superorganism composed of flagellate Streblomastix strix and complex community of Bacteroidetes bacteria on its surface.</title>
        <authorList>
            <person name="Treitli S.C."/>
            <person name="Kolisko M."/>
            <person name="Husnik F."/>
            <person name="Keeling P."/>
            <person name="Hampl V."/>
        </authorList>
    </citation>
    <scope>NUCLEOTIDE SEQUENCE [LARGE SCALE GENOMIC DNA]</scope>
    <source>
        <strain evidence="2">ST1C</strain>
    </source>
</reference>
<dbReference type="Proteomes" id="UP000324800">
    <property type="component" value="Unassembled WGS sequence"/>
</dbReference>
<name>A0A5J4XBV5_9EUKA</name>
<feature type="compositionally biased region" description="Polar residues" evidence="1">
    <location>
        <begin position="202"/>
        <end position="213"/>
    </location>
</feature>
<accession>A0A5J4XBV5</accession>
<feature type="compositionally biased region" description="Polar residues" evidence="1">
    <location>
        <begin position="91"/>
        <end position="100"/>
    </location>
</feature>
<feature type="compositionally biased region" description="Basic and acidic residues" evidence="1">
    <location>
        <begin position="162"/>
        <end position="179"/>
    </location>
</feature>
<evidence type="ECO:0000256" key="1">
    <source>
        <dbReference type="SAM" id="MobiDB-lite"/>
    </source>
</evidence>
<organism evidence="2 3">
    <name type="scientific">Streblomastix strix</name>
    <dbReference type="NCBI Taxonomy" id="222440"/>
    <lineage>
        <taxon>Eukaryota</taxon>
        <taxon>Metamonada</taxon>
        <taxon>Preaxostyla</taxon>
        <taxon>Oxymonadida</taxon>
        <taxon>Streblomastigidae</taxon>
        <taxon>Streblomastix</taxon>
    </lineage>
</organism>
<feature type="compositionally biased region" description="Acidic residues" evidence="1">
    <location>
        <begin position="180"/>
        <end position="195"/>
    </location>
</feature>
<evidence type="ECO:0000313" key="3">
    <source>
        <dbReference type="Proteomes" id="UP000324800"/>
    </source>
</evidence>
<feature type="compositionally biased region" description="Acidic residues" evidence="1">
    <location>
        <begin position="123"/>
        <end position="161"/>
    </location>
</feature>
<dbReference type="AlphaFoldDB" id="A0A5J4XBV5"/>